<dbReference type="PANTHER" id="PTHR48101">
    <property type="entry name" value="METHYLMALONYL-COA MUTASE, MITOCHONDRIAL-RELATED"/>
    <property type="match status" value="1"/>
</dbReference>
<comment type="cofactor">
    <cofactor evidence="1">
        <name>adenosylcob(III)alamin</name>
        <dbReference type="ChEBI" id="CHEBI:18408"/>
    </cofactor>
</comment>
<keyword evidence="6" id="KW-1133">Transmembrane helix</keyword>
<dbReference type="Proteomes" id="UP001501671">
    <property type="component" value="Unassembled WGS sequence"/>
</dbReference>
<organism evidence="8 9">
    <name type="scientific">Pigmentiphaga soli</name>
    <dbReference type="NCBI Taxonomy" id="1007095"/>
    <lineage>
        <taxon>Bacteria</taxon>
        <taxon>Pseudomonadati</taxon>
        <taxon>Pseudomonadota</taxon>
        <taxon>Betaproteobacteria</taxon>
        <taxon>Burkholderiales</taxon>
        <taxon>Alcaligenaceae</taxon>
        <taxon>Pigmentiphaga</taxon>
    </lineage>
</organism>
<dbReference type="InterPro" id="IPR036724">
    <property type="entry name" value="Cobalamin-bd_sf"/>
</dbReference>
<dbReference type="PANTHER" id="PTHR48101:SF1">
    <property type="entry name" value="METHYLMALONYL-COA MUTASE, LARGE SUBUNIT"/>
    <property type="match status" value="1"/>
</dbReference>
<keyword evidence="6" id="KW-0812">Transmembrane</keyword>
<gene>
    <name evidence="8" type="ORF">GCM10023144_36410</name>
</gene>
<sequence>MAGALADAGFTVHLGGLFARPDEVAAQARRLGVDALGVSSLAGAHLELFDALAVALCAAGIAGLPLVAGGVIPDADRSALARLGVAAVFGPGTPMERIVAELCALIGAFRSGLAAEDAGAPAGGLG</sequence>
<evidence type="ECO:0000313" key="9">
    <source>
        <dbReference type="Proteomes" id="UP001501671"/>
    </source>
</evidence>
<keyword evidence="4" id="KW-0413">Isomerase</keyword>
<evidence type="ECO:0000256" key="5">
    <source>
        <dbReference type="ARBA" id="ARBA00023285"/>
    </source>
</evidence>
<dbReference type="InterPro" id="IPR006159">
    <property type="entry name" value="Acid_CoA_mut_C"/>
</dbReference>
<evidence type="ECO:0000259" key="7">
    <source>
        <dbReference type="PROSITE" id="PS51332"/>
    </source>
</evidence>
<protein>
    <recommendedName>
        <fullName evidence="7">B12-binding domain-containing protein</fullName>
    </recommendedName>
</protein>
<keyword evidence="2" id="KW-0846">Cobalamin</keyword>
<keyword evidence="9" id="KW-1185">Reference proteome</keyword>
<accession>A0ABP8HG33</accession>
<comment type="caution">
    <text evidence="8">The sequence shown here is derived from an EMBL/GenBank/DDBJ whole genome shotgun (WGS) entry which is preliminary data.</text>
</comment>
<dbReference type="Gene3D" id="3.40.50.280">
    <property type="entry name" value="Cobalamin-binding domain"/>
    <property type="match status" value="1"/>
</dbReference>
<proteinExistence type="predicted"/>
<evidence type="ECO:0000256" key="3">
    <source>
        <dbReference type="ARBA" id="ARBA00022723"/>
    </source>
</evidence>
<reference evidence="9" key="1">
    <citation type="journal article" date="2019" name="Int. J. Syst. Evol. Microbiol.">
        <title>The Global Catalogue of Microorganisms (GCM) 10K type strain sequencing project: providing services to taxonomists for standard genome sequencing and annotation.</title>
        <authorList>
            <consortium name="The Broad Institute Genomics Platform"/>
            <consortium name="The Broad Institute Genome Sequencing Center for Infectious Disease"/>
            <person name="Wu L."/>
            <person name="Ma J."/>
        </authorList>
    </citation>
    <scope>NUCLEOTIDE SEQUENCE [LARGE SCALE GENOMIC DNA]</scope>
    <source>
        <strain evidence="9">JCM 17666</strain>
    </source>
</reference>
<dbReference type="Pfam" id="PF02310">
    <property type="entry name" value="B12-binding"/>
    <property type="match status" value="1"/>
</dbReference>
<keyword evidence="3" id="KW-0479">Metal-binding</keyword>
<evidence type="ECO:0000256" key="4">
    <source>
        <dbReference type="ARBA" id="ARBA00023235"/>
    </source>
</evidence>
<dbReference type="PROSITE" id="PS51332">
    <property type="entry name" value="B12_BINDING"/>
    <property type="match status" value="1"/>
</dbReference>
<evidence type="ECO:0000256" key="1">
    <source>
        <dbReference type="ARBA" id="ARBA00001922"/>
    </source>
</evidence>
<dbReference type="SUPFAM" id="SSF52242">
    <property type="entry name" value="Cobalamin (vitamin B12)-binding domain"/>
    <property type="match status" value="1"/>
</dbReference>
<evidence type="ECO:0000256" key="2">
    <source>
        <dbReference type="ARBA" id="ARBA00022628"/>
    </source>
</evidence>
<keyword evidence="6" id="KW-0472">Membrane</keyword>
<name>A0ABP8HG33_9BURK</name>
<dbReference type="RefSeq" id="WP_345251300.1">
    <property type="nucleotide sequence ID" value="NZ_BAABFO010000020.1"/>
</dbReference>
<dbReference type="InterPro" id="IPR006158">
    <property type="entry name" value="Cobalamin-bd"/>
</dbReference>
<feature type="transmembrane region" description="Helical" evidence="6">
    <location>
        <begin position="51"/>
        <end position="72"/>
    </location>
</feature>
<evidence type="ECO:0000256" key="6">
    <source>
        <dbReference type="SAM" id="Phobius"/>
    </source>
</evidence>
<dbReference type="EMBL" id="BAABFO010000020">
    <property type="protein sequence ID" value="GAA4338870.1"/>
    <property type="molecule type" value="Genomic_DNA"/>
</dbReference>
<keyword evidence="5" id="KW-0170">Cobalt</keyword>
<dbReference type="NCBIfam" id="TIGR00640">
    <property type="entry name" value="acid_CoA_mut_C"/>
    <property type="match status" value="1"/>
</dbReference>
<evidence type="ECO:0000313" key="8">
    <source>
        <dbReference type="EMBL" id="GAA4338870.1"/>
    </source>
</evidence>
<feature type="domain" description="B12-binding" evidence="7">
    <location>
        <begin position="1"/>
        <end position="116"/>
    </location>
</feature>